<proteinExistence type="predicted"/>
<keyword evidence="2" id="KW-1185">Reference proteome</keyword>
<accession>A0A9P4JUB5</accession>
<evidence type="ECO:0000313" key="1">
    <source>
        <dbReference type="EMBL" id="KAF2204539.1"/>
    </source>
</evidence>
<evidence type="ECO:0000313" key="2">
    <source>
        <dbReference type="Proteomes" id="UP000799536"/>
    </source>
</evidence>
<dbReference type="EMBL" id="ML993874">
    <property type="protein sequence ID" value="KAF2204539.1"/>
    <property type="molecule type" value="Genomic_DNA"/>
</dbReference>
<gene>
    <name evidence="1" type="ORF">GQ43DRAFT_153056</name>
</gene>
<dbReference type="AlphaFoldDB" id="A0A9P4JUB5"/>
<protein>
    <submittedName>
        <fullName evidence="1">Uncharacterized protein</fullName>
    </submittedName>
</protein>
<reference evidence="1" key="1">
    <citation type="journal article" date="2020" name="Stud. Mycol.">
        <title>101 Dothideomycetes genomes: a test case for predicting lifestyles and emergence of pathogens.</title>
        <authorList>
            <person name="Haridas S."/>
            <person name="Albert R."/>
            <person name="Binder M."/>
            <person name="Bloem J."/>
            <person name="Labutti K."/>
            <person name="Salamov A."/>
            <person name="Andreopoulos B."/>
            <person name="Baker S."/>
            <person name="Barry K."/>
            <person name="Bills G."/>
            <person name="Bluhm B."/>
            <person name="Cannon C."/>
            <person name="Castanera R."/>
            <person name="Culley D."/>
            <person name="Daum C."/>
            <person name="Ezra D."/>
            <person name="Gonzalez J."/>
            <person name="Henrissat B."/>
            <person name="Kuo A."/>
            <person name="Liang C."/>
            <person name="Lipzen A."/>
            <person name="Lutzoni F."/>
            <person name="Magnuson J."/>
            <person name="Mondo S."/>
            <person name="Nolan M."/>
            <person name="Ohm R."/>
            <person name="Pangilinan J."/>
            <person name="Park H.-J."/>
            <person name="Ramirez L."/>
            <person name="Alfaro M."/>
            <person name="Sun H."/>
            <person name="Tritt A."/>
            <person name="Yoshinaga Y."/>
            <person name="Zwiers L.-H."/>
            <person name="Turgeon B."/>
            <person name="Goodwin S."/>
            <person name="Spatafora J."/>
            <person name="Crous P."/>
            <person name="Grigoriev I."/>
        </authorList>
    </citation>
    <scope>NUCLEOTIDE SEQUENCE</scope>
    <source>
        <strain evidence="1">ATCC 74209</strain>
    </source>
</reference>
<sequence>MVNSAPTNIPSMRGASATCRLAFLLHRGSLQGTSEKRSTHSATVRVSKAAIFWKLHLQHAAAALVPLKRIRKFSRRTLGLRQRCSVFGLPVTVVIRAWCCRNFRRRIRRMGIKESVLISYKVTEIVLIHDDYAYVDGYFDI</sequence>
<dbReference type="Proteomes" id="UP000799536">
    <property type="component" value="Unassembled WGS sequence"/>
</dbReference>
<name>A0A9P4JUB5_9PLEO</name>
<comment type="caution">
    <text evidence="1">The sequence shown here is derived from an EMBL/GenBank/DDBJ whole genome shotgun (WGS) entry which is preliminary data.</text>
</comment>
<organism evidence="1 2">
    <name type="scientific">Delitschia confertaspora ATCC 74209</name>
    <dbReference type="NCBI Taxonomy" id="1513339"/>
    <lineage>
        <taxon>Eukaryota</taxon>
        <taxon>Fungi</taxon>
        <taxon>Dikarya</taxon>
        <taxon>Ascomycota</taxon>
        <taxon>Pezizomycotina</taxon>
        <taxon>Dothideomycetes</taxon>
        <taxon>Pleosporomycetidae</taxon>
        <taxon>Pleosporales</taxon>
        <taxon>Delitschiaceae</taxon>
        <taxon>Delitschia</taxon>
    </lineage>
</organism>